<protein>
    <recommendedName>
        <fullName evidence="5">Isopenicillin N synthase-like Fe(2+) 2OG dioxygenase domain-containing protein</fullName>
    </recommendedName>
</protein>
<dbReference type="GO" id="GO:0016491">
    <property type="term" value="F:oxidoreductase activity"/>
    <property type="evidence" value="ECO:0007669"/>
    <property type="project" value="UniProtKB-KW"/>
</dbReference>
<dbReference type="InParanoid" id="A0A059D773"/>
<dbReference type="InterPro" id="IPR027443">
    <property type="entry name" value="IPNS-like_sf"/>
</dbReference>
<dbReference type="GO" id="GO:0046872">
    <property type="term" value="F:metal ion binding"/>
    <property type="evidence" value="ECO:0007669"/>
    <property type="project" value="UniProtKB-KW"/>
</dbReference>
<accession>A0A059D773</accession>
<evidence type="ECO:0000256" key="1">
    <source>
        <dbReference type="ARBA" id="ARBA00008056"/>
    </source>
</evidence>
<gene>
    <name evidence="6" type="ORF">EUGRSUZ_B02957</name>
</gene>
<dbReference type="PANTHER" id="PTHR10209:SF751">
    <property type="entry name" value="OS06G0255100 PROTEIN"/>
    <property type="match status" value="1"/>
</dbReference>
<dbReference type="Pfam" id="PF03171">
    <property type="entry name" value="2OG-FeII_Oxy"/>
    <property type="match status" value="1"/>
</dbReference>
<dbReference type="Gramene" id="KCW86276">
    <property type="protein sequence ID" value="KCW86276"/>
    <property type="gene ID" value="EUGRSUZ_B02957"/>
</dbReference>
<evidence type="ECO:0000256" key="3">
    <source>
        <dbReference type="ARBA" id="ARBA00023002"/>
    </source>
</evidence>
<organism evidence="6">
    <name type="scientific">Eucalyptus grandis</name>
    <name type="common">Flooded gum</name>
    <dbReference type="NCBI Taxonomy" id="71139"/>
    <lineage>
        <taxon>Eukaryota</taxon>
        <taxon>Viridiplantae</taxon>
        <taxon>Streptophyta</taxon>
        <taxon>Embryophyta</taxon>
        <taxon>Tracheophyta</taxon>
        <taxon>Spermatophyta</taxon>
        <taxon>Magnoliopsida</taxon>
        <taxon>eudicotyledons</taxon>
        <taxon>Gunneridae</taxon>
        <taxon>Pentapetalae</taxon>
        <taxon>rosids</taxon>
        <taxon>malvids</taxon>
        <taxon>Myrtales</taxon>
        <taxon>Myrtaceae</taxon>
        <taxon>Myrtoideae</taxon>
        <taxon>Eucalypteae</taxon>
        <taxon>Eucalyptus</taxon>
    </lineage>
</organism>
<dbReference type="EMBL" id="KK198754">
    <property type="protein sequence ID" value="KCW86276.1"/>
    <property type="molecule type" value="Genomic_DNA"/>
</dbReference>
<reference evidence="6" key="1">
    <citation type="submission" date="2013-07" db="EMBL/GenBank/DDBJ databases">
        <title>The genome of Eucalyptus grandis.</title>
        <authorList>
            <person name="Schmutz J."/>
            <person name="Hayes R."/>
            <person name="Myburg A."/>
            <person name="Tuskan G."/>
            <person name="Grattapaglia D."/>
            <person name="Rokhsar D.S."/>
        </authorList>
    </citation>
    <scope>NUCLEOTIDE SEQUENCE</scope>
    <source>
        <tissue evidence="6">Leaf extractions</tissue>
    </source>
</reference>
<comment type="similarity">
    <text evidence="1">Belongs to the iron/ascorbate-dependent oxidoreductase family.</text>
</comment>
<dbReference type="PANTHER" id="PTHR10209">
    <property type="entry name" value="OXIDOREDUCTASE, 2OG-FE II OXYGENASE FAMILY PROTEIN"/>
    <property type="match status" value="1"/>
</dbReference>
<evidence type="ECO:0000256" key="2">
    <source>
        <dbReference type="ARBA" id="ARBA00022723"/>
    </source>
</evidence>
<dbReference type="SUPFAM" id="SSF51197">
    <property type="entry name" value="Clavaminate synthase-like"/>
    <property type="match status" value="1"/>
</dbReference>
<evidence type="ECO:0000259" key="5">
    <source>
        <dbReference type="Pfam" id="PF03171"/>
    </source>
</evidence>
<dbReference type="InterPro" id="IPR044861">
    <property type="entry name" value="IPNS-like_FE2OG_OXY"/>
</dbReference>
<evidence type="ECO:0000313" key="6">
    <source>
        <dbReference type="EMBL" id="KCW86276.1"/>
    </source>
</evidence>
<feature type="domain" description="Isopenicillin N synthase-like Fe(2+) 2OG dioxygenase" evidence="5">
    <location>
        <begin position="25"/>
        <end position="105"/>
    </location>
</feature>
<sequence length="128" mass="14389">MGLLSKGLGMSSGKLYELTCLETRAMVGIYYLYCPQLNRTISLTSHTNPGLITFLMQDQWVDVTPVLGALVVNIGNILRHKSVDHWVLANPNQEPHVSVAFICNPSNYENEFRPFSELISSDKLTAFW</sequence>
<keyword evidence="4" id="KW-0408">Iron</keyword>
<evidence type="ECO:0000256" key="4">
    <source>
        <dbReference type="ARBA" id="ARBA00023004"/>
    </source>
</evidence>
<name>A0A059D773_EUCGR</name>
<keyword evidence="2" id="KW-0479">Metal-binding</keyword>
<proteinExistence type="inferred from homology"/>
<dbReference type="AlphaFoldDB" id="A0A059D773"/>
<dbReference type="Gene3D" id="2.60.120.330">
    <property type="entry name" value="B-lactam Antibiotic, Isopenicillin N Synthase, Chain"/>
    <property type="match status" value="1"/>
</dbReference>
<keyword evidence="3" id="KW-0560">Oxidoreductase</keyword>